<comment type="similarity">
    <text evidence="1">Belongs to the ATP-dependent AMP-binding enzyme family.</text>
</comment>
<keyword evidence="3" id="KW-0547">Nucleotide-binding</keyword>
<evidence type="ECO:0000313" key="10">
    <source>
        <dbReference type="EMBL" id="EDV28467.1"/>
    </source>
</evidence>
<feature type="transmembrane region" description="Helical" evidence="8">
    <location>
        <begin position="9"/>
        <end position="29"/>
    </location>
</feature>
<organism evidence="10 11">
    <name type="scientific">Trichoplax adhaerens</name>
    <name type="common">Trichoplax reptans</name>
    <dbReference type="NCBI Taxonomy" id="10228"/>
    <lineage>
        <taxon>Eukaryota</taxon>
        <taxon>Metazoa</taxon>
        <taxon>Placozoa</taxon>
        <taxon>Uniplacotomia</taxon>
        <taxon>Trichoplacea</taxon>
        <taxon>Trichoplacidae</taxon>
        <taxon>Trichoplax</taxon>
    </lineage>
</organism>
<dbReference type="GO" id="GO:0004467">
    <property type="term" value="F:long-chain fatty acid-CoA ligase activity"/>
    <property type="evidence" value="ECO:0000318"/>
    <property type="project" value="GO_Central"/>
</dbReference>
<dbReference type="CTD" id="6749681"/>
<dbReference type="GO" id="GO:0005524">
    <property type="term" value="F:ATP binding"/>
    <property type="evidence" value="ECO:0007669"/>
    <property type="project" value="UniProtKB-KW"/>
</dbReference>
<evidence type="ECO:0000256" key="4">
    <source>
        <dbReference type="ARBA" id="ARBA00022832"/>
    </source>
</evidence>
<dbReference type="InterPro" id="IPR042099">
    <property type="entry name" value="ANL_N_sf"/>
</dbReference>
<evidence type="ECO:0000256" key="5">
    <source>
        <dbReference type="ARBA" id="ARBA00022840"/>
    </source>
</evidence>
<reference evidence="10 11" key="1">
    <citation type="journal article" date="2008" name="Nature">
        <title>The Trichoplax genome and the nature of placozoans.</title>
        <authorList>
            <person name="Srivastava M."/>
            <person name="Begovic E."/>
            <person name="Chapman J."/>
            <person name="Putnam N.H."/>
            <person name="Hellsten U."/>
            <person name="Kawashima T."/>
            <person name="Kuo A."/>
            <person name="Mitros T."/>
            <person name="Salamov A."/>
            <person name="Carpenter M.L."/>
            <person name="Signorovitch A.Y."/>
            <person name="Moreno M.A."/>
            <person name="Kamm K."/>
            <person name="Grimwood J."/>
            <person name="Schmutz J."/>
            <person name="Shapiro H."/>
            <person name="Grigoriev I.V."/>
            <person name="Buss L.W."/>
            <person name="Schierwater B."/>
            <person name="Dellaporta S.L."/>
            <person name="Rokhsar D.S."/>
        </authorList>
    </citation>
    <scope>NUCLEOTIDE SEQUENCE [LARGE SCALE GENOMIC DNA]</scope>
    <source>
        <strain evidence="10 11">Grell-BS-1999</strain>
    </source>
</reference>
<dbReference type="GeneID" id="6749681"/>
<dbReference type="GO" id="GO:0005783">
    <property type="term" value="C:endoplasmic reticulum"/>
    <property type="evidence" value="ECO:0000318"/>
    <property type="project" value="GO_Central"/>
</dbReference>
<proteinExistence type="inferred from homology"/>
<dbReference type="PROSITE" id="PS00455">
    <property type="entry name" value="AMP_BINDING"/>
    <property type="match status" value="1"/>
</dbReference>
<accession>B3RIX4</accession>
<dbReference type="GO" id="GO:0030182">
    <property type="term" value="P:neuron differentiation"/>
    <property type="evidence" value="ECO:0000318"/>
    <property type="project" value="GO_Central"/>
</dbReference>
<dbReference type="RefSeq" id="XP_002107669.1">
    <property type="nucleotide sequence ID" value="XM_002107633.1"/>
</dbReference>
<dbReference type="InterPro" id="IPR020845">
    <property type="entry name" value="AMP-binding_CS"/>
</dbReference>
<evidence type="ECO:0000256" key="3">
    <source>
        <dbReference type="ARBA" id="ARBA00022741"/>
    </source>
</evidence>
<comment type="catalytic activity">
    <reaction evidence="7">
        <text>a long-chain fatty acid + ATP + CoA = a long-chain fatty acyl-CoA + AMP + diphosphate</text>
        <dbReference type="Rhea" id="RHEA:15421"/>
        <dbReference type="ChEBI" id="CHEBI:30616"/>
        <dbReference type="ChEBI" id="CHEBI:33019"/>
        <dbReference type="ChEBI" id="CHEBI:57287"/>
        <dbReference type="ChEBI" id="CHEBI:57560"/>
        <dbReference type="ChEBI" id="CHEBI:83139"/>
        <dbReference type="ChEBI" id="CHEBI:456215"/>
        <dbReference type="EC" id="6.2.1.3"/>
    </reaction>
</comment>
<dbReference type="Gene3D" id="3.40.50.12780">
    <property type="entry name" value="N-terminal domain of ligase-like"/>
    <property type="match status" value="1"/>
</dbReference>
<protein>
    <recommendedName>
        <fullName evidence="6">long-chain-fatty-acid--CoA ligase</fullName>
        <ecNumber evidence="6">6.2.1.3</ecNumber>
    </recommendedName>
</protein>
<dbReference type="EC" id="6.2.1.3" evidence="6"/>
<name>B3RIX4_TRIAD</name>
<dbReference type="InterPro" id="IPR000873">
    <property type="entry name" value="AMP-dep_synth/lig_dom"/>
</dbReference>
<dbReference type="OMA" id="KIFQWAA"/>
<dbReference type="EMBL" id="DS985241">
    <property type="protein sequence ID" value="EDV28467.1"/>
    <property type="molecule type" value="Genomic_DNA"/>
</dbReference>
<dbReference type="PhylomeDB" id="B3RIX4"/>
<dbReference type="HOGENOM" id="CLU_000022_45_2_1"/>
<feature type="domain" description="AMP-dependent synthetase/ligase" evidence="9">
    <location>
        <begin position="115"/>
        <end position="530"/>
    </location>
</feature>
<keyword evidence="2" id="KW-0436">Ligase</keyword>
<keyword evidence="4" id="KW-0276">Fatty acid metabolism</keyword>
<dbReference type="PANTHER" id="PTHR43272">
    <property type="entry name" value="LONG-CHAIN-FATTY-ACID--COA LIGASE"/>
    <property type="match status" value="1"/>
</dbReference>
<dbReference type="GO" id="GO:0005886">
    <property type="term" value="C:plasma membrane"/>
    <property type="evidence" value="ECO:0000318"/>
    <property type="project" value="GO_Central"/>
</dbReference>
<dbReference type="Pfam" id="PF00501">
    <property type="entry name" value="AMP-binding"/>
    <property type="match status" value="1"/>
</dbReference>
<keyword evidence="8" id="KW-1133">Transmembrane helix</keyword>
<keyword evidence="11" id="KW-1185">Reference proteome</keyword>
<evidence type="ECO:0000256" key="7">
    <source>
        <dbReference type="ARBA" id="ARBA00036813"/>
    </source>
</evidence>
<evidence type="ECO:0000256" key="2">
    <source>
        <dbReference type="ARBA" id="ARBA00022598"/>
    </source>
</evidence>
<evidence type="ECO:0000259" key="9">
    <source>
        <dbReference type="Pfam" id="PF00501"/>
    </source>
</evidence>
<dbReference type="STRING" id="10228.B3RIX4"/>
<dbReference type="InParanoid" id="B3RIX4"/>
<dbReference type="FunCoup" id="B3RIX4">
    <property type="interactions" value="2128"/>
</dbReference>
<keyword evidence="8" id="KW-0812">Transmembrane</keyword>
<dbReference type="SUPFAM" id="SSF56801">
    <property type="entry name" value="Acetyl-CoA synthetase-like"/>
    <property type="match status" value="1"/>
</dbReference>
<dbReference type="GO" id="GO:0035336">
    <property type="term" value="P:long-chain fatty-acyl-CoA metabolic process"/>
    <property type="evidence" value="ECO:0000318"/>
    <property type="project" value="GO_Central"/>
</dbReference>
<evidence type="ECO:0000313" key="11">
    <source>
        <dbReference type="Proteomes" id="UP000009022"/>
    </source>
</evidence>
<evidence type="ECO:0000256" key="1">
    <source>
        <dbReference type="ARBA" id="ARBA00006432"/>
    </source>
</evidence>
<keyword evidence="4" id="KW-0443">Lipid metabolism</keyword>
<dbReference type="GO" id="GO:0005811">
    <property type="term" value="C:lipid droplet"/>
    <property type="evidence" value="ECO:0000318"/>
    <property type="project" value="GO_Central"/>
</dbReference>
<keyword evidence="5" id="KW-0067">ATP-binding</keyword>
<dbReference type="AlphaFoldDB" id="B3RIX4"/>
<dbReference type="Proteomes" id="UP000009022">
    <property type="component" value="Unassembled WGS sequence"/>
</dbReference>
<dbReference type="KEGG" id="tad:TRIADDRAFT_36885"/>
<dbReference type="eggNOG" id="KOG1180">
    <property type="taxonomic scope" value="Eukaryota"/>
</dbReference>
<dbReference type="GO" id="GO:0001676">
    <property type="term" value="P:long-chain fatty acid metabolic process"/>
    <property type="evidence" value="ECO:0000318"/>
    <property type="project" value="GO_Central"/>
</dbReference>
<evidence type="ECO:0000256" key="8">
    <source>
        <dbReference type="SAM" id="Phobius"/>
    </source>
</evidence>
<gene>
    <name evidence="10" type="ORF">TRIADDRAFT_36885</name>
</gene>
<sequence length="708" mass="78474">MSSTAVQNLLVYIFSFIAQLFDLFTYIPYHLIVVEKNTTGQKIFAKPSCPEQNGISPYRDVNIEQLQGVPEAGVGTLTKLFQRSVAKYPNNRCLGTRELLREEEEQQSTGKIFKKLILGKYKWLTYREVDTKIQAISRGLTTFGIQPKDKIAICAETRAEWLMSAHAALANSVIVVTVYATLGEDALIHAINETEVSLVIVDENMLQKFTSLSSKMPTLKTLIYFGKSKDISFLDSARKDIQIKSLQETEEIGLKSEGESIELHNPSADDISVIMYTSGSTGMPKGVVISHSNLVGATVGMSTRYNFVRPHDSYIGYLPLAHVLELAAENTVLSVGAAIGYSSPNTLSDQSTGIKKGCKGDLSELQPTVMAAVPTIMDRIRKAVYTKVNGGNAFTKALFNFAYNYKMKQLSRGGGTPLLDRLVFSKTRKLLGGKIKVVLSGGAPLSTETQKFMNICLCCPVGQGYGLTETCGAGTMCDVTDLSSGRVGAPLVCNEIKLIDWPEGGYTTHDKPYPRGEICISGHNVTVGYYKNEEKTRESYVEMDGKRWFMTGDIGEWHSDGCLKVIDRRKDLVKLQAGEYVSLGKVEAILKGSNFIDNICVYAESDKDYIIGFVVPTEATLRNAAGSLNIDTKDWEELCKSEKLQQKVIDDLHRVAKIGKLQKFEVPRKIKLCSDLWTPESELVTAALKLRRHSIKQFYINDIKQMYT</sequence>
<dbReference type="PANTHER" id="PTHR43272:SF83">
    <property type="entry name" value="ACYL-COA SYNTHETASE LONG-CHAIN, ISOFORM J"/>
    <property type="match status" value="1"/>
</dbReference>
<keyword evidence="8" id="KW-0472">Membrane</keyword>
<dbReference type="OrthoDB" id="1700726at2759"/>
<evidence type="ECO:0000256" key="6">
    <source>
        <dbReference type="ARBA" id="ARBA00026121"/>
    </source>
</evidence>